<dbReference type="GO" id="GO:0016740">
    <property type="term" value="F:transferase activity"/>
    <property type="evidence" value="ECO:0007669"/>
    <property type="project" value="UniProtKB-KW"/>
</dbReference>
<keyword evidence="4" id="KW-0704">Schiff base</keyword>
<dbReference type="CDD" id="cd00956">
    <property type="entry name" value="Transaldolase_FSA"/>
    <property type="match status" value="1"/>
</dbReference>
<dbReference type="InterPro" id="IPR001585">
    <property type="entry name" value="TAL/FSA"/>
</dbReference>
<dbReference type="GO" id="GO:0005975">
    <property type="term" value="P:carbohydrate metabolic process"/>
    <property type="evidence" value="ECO:0007669"/>
    <property type="project" value="InterPro"/>
</dbReference>
<dbReference type="PROSITE" id="PS01054">
    <property type="entry name" value="TRANSALDOLASE_1"/>
    <property type="match status" value="1"/>
</dbReference>
<dbReference type="AlphaFoldDB" id="A0A0S6U7Z0"/>
<sequence length="225" mass="25150">MLILLDTANIDSIKHINDIYPLDGVTTNPTIISKEKKDFICILKEIRDIIGKEKMLHVQVVGSKAEEMIEEAIYLNQKIGGNLYVKIPVTEQGIKAMKKLSKKGYKITATAIFTAQQALMAAKAGAEFVAPYVNRIDNLMADGIKVVSDIVSIFEIYNINSKVLAASFKNTEQIHNACLKGAHSITVNEDLMKQLIYHPSTDLSVDNFIKDWEMQYGKDTKTNEI</sequence>
<evidence type="ECO:0000313" key="5">
    <source>
        <dbReference type="EMBL" id="GAE03883.1"/>
    </source>
</evidence>
<dbReference type="HOGENOM" id="CLU_079764_2_0_9"/>
<keyword evidence="3" id="KW-0808">Transferase</keyword>
<dbReference type="Pfam" id="PF00923">
    <property type="entry name" value="TAL_FSA"/>
    <property type="match status" value="1"/>
</dbReference>
<dbReference type="PANTHER" id="PTHR10683:SF36">
    <property type="entry name" value="TRANSALDOLASE"/>
    <property type="match status" value="1"/>
</dbReference>
<keyword evidence="2" id="KW-0963">Cytoplasm</keyword>
<reference evidence="5" key="1">
    <citation type="submission" date="2013-10" db="EMBL/GenBank/DDBJ databases">
        <title>Draft genome sequence of Clostridium botulinum type B strain Osaka05.</title>
        <authorList>
            <person name="Sakaguchi Y."/>
            <person name="Hosomi K."/>
            <person name="Uchiyama J."/>
            <person name="Ogura Y."/>
            <person name="Sakaguchi M."/>
            <person name="Kohda T."/>
            <person name="Mukamoto M."/>
            <person name="Misawa N."/>
            <person name="Matsuzaki S."/>
            <person name="Hayashi T."/>
            <person name="Kozaki S."/>
        </authorList>
    </citation>
    <scope>NUCLEOTIDE SEQUENCE</scope>
    <source>
        <strain evidence="5">Osaka05</strain>
    </source>
</reference>
<accession>A0A0S6U7Z0</accession>
<protein>
    <submittedName>
        <fullName evidence="5">Transaldolase</fullName>
    </submittedName>
</protein>
<dbReference type="PANTHER" id="PTHR10683">
    <property type="entry name" value="TRANSALDOLASE"/>
    <property type="match status" value="1"/>
</dbReference>
<dbReference type="Gene3D" id="3.20.20.70">
    <property type="entry name" value="Aldolase class I"/>
    <property type="match status" value="1"/>
</dbReference>
<dbReference type="EMBL" id="DF384213">
    <property type="protein sequence ID" value="GAE03883.1"/>
    <property type="molecule type" value="Genomic_DNA"/>
</dbReference>
<dbReference type="NCBIfam" id="NF009299">
    <property type="entry name" value="PRK12656.1"/>
    <property type="match status" value="1"/>
</dbReference>
<evidence type="ECO:0000256" key="4">
    <source>
        <dbReference type="ARBA" id="ARBA00023270"/>
    </source>
</evidence>
<dbReference type="InterPro" id="IPR013785">
    <property type="entry name" value="Aldolase_TIM"/>
</dbReference>
<dbReference type="GO" id="GO:0005737">
    <property type="term" value="C:cytoplasm"/>
    <property type="evidence" value="ECO:0007669"/>
    <property type="project" value="UniProtKB-SubCell"/>
</dbReference>
<name>A0A0S6U7Z0_CLOBO</name>
<dbReference type="GO" id="GO:0016832">
    <property type="term" value="F:aldehyde-lyase activity"/>
    <property type="evidence" value="ECO:0007669"/>
    <property type="project" value="InterPro"/>
</dbReference>
<evidence type="ECO:0000256" key="2">
    <source>
        <dbReference type="ARBA" id="ARBA00022490"/>
    </source>
</evidence>
<dbReference type="Proteomes" id="UP000054164">
    <property type="component" value="Unassembled WGS sequence"/>
</dbReference>
<dbReference type="RefSeq" id="WP_030037180.1">
    <property type="nucleotide sequence ID" value="NZ_DF384213.1"/>
</dbReference>
<dbReference type="InterPro" id="IPR033919">
    <property type="entry name" value="TSA/FSA_arc/bac"/>
</dbReference>
<evidence type="ECO:0000256" key="3">
    <source>
        <dbReference type="ARBA" id="ARBA00022679"/>
    </source>
</evidence>
<dbReference type="FunFam" id="3.20.20.70:FF:000018">
    <property type="entry name" value="Probable transaldolase"/>
    <property type="match status" value="1"/>
</dbReference>
<gene>
    <name evidence="5" type="ORF">CBO05C_3573</name>
</gene>
<comment type="subcellular location">
    <subcellularLocation>
        <location evidence="1">Cytoplasm</location>
    </subcellularLocation>
</comment>
<dbReference type="InterPro" id="IPR018225">
    <property type="entry name" value="Transaldolase_AS"/>
</dbReference>
<organism evidence="5">
    <name type="scientific">Clostridium botulinum B str. Osaka05</name>
    <dbReference type="NCBI Taxonomy" id="1407017"/>
    <lineage>
        <taxon>Bacteria</taxon>
        <taxon>Bacillati</taxon>
        <taxon>Bacillota</taxon>
        <taxon>Clostridia</taxon>
        <taxon>Eubacteriales</taxon>
        <taxon>Clostridiaceae</taxon>
        <taxon>Clostridium</taxon>
    </lineage>
</organism>
<dbReference type="PROSITE" id="PS00958">
    <property type="entry name" value="TRANSALDOLASE_2"/>
    <property type="match status" value="1"/>
</dbReference>
<dbReference type="SUPFAM" id="SSF51569">
    <property type="entry name" value="Aldolase"/>
    <property type="match status" value="1"/>
</dbReference>
<evidence type="ECO:0000256" key="1">
    <source>
        <dbReference type="ARBA" id="ARBA00004496"/>
    </source>
</evidence>
<proteinExistence type="predicted"/>